<organism evidence="2 3">
    <name type="scientific">Marininema halotolerans</name>
    <dbReference type="NCBI Taxonomy" id="1155944"/>
    <lineage>
        <taxon>Bacteria</taxon>
        <taxon>Bacillati</taxon>
        <taxon>Bacillota</taxon>
        <taxon>Bacilli</taxon>
        <taxon>Bacillales</taxon>
        <taxon>Thermoactinomycetaceae</taxon>
        <taxon>Marininema</taxon>
    </lineage>
</organism>
<evidence type="ECO:0000313" key="3">
    <source>
        <dbReference type="Proteomes" id="UP000198660"/>
    </source>
</evidence>
<keyword evidence="1" id="KW-0812">Transmembrane</keyword>
<keyword evidence="1" id="KW-1133">Transmembrane helix</keyword>
<evidence type="ECO:0000256" key="1">
    <source>
        <dbReference type="SAM" id="Phobius"/>
    </source>
</evidence>
<proteinExistence type="predicted"/>
<evidence type="ECO:0000313" key="2">
    <source>
        <dbReference type="EMBL" id="SFS53066.1"/>
    </source>
</evidence>
<feature type="transmembrane region" description="Helical" evidence="1">
    <location>
        <begin position="86"/>
        <end position="108"/>
    </location>
</feature>
<name>A0A1I6QKX6_9BACL</name>
<gene>
    <name evidence="2" type="ORF">SAMN05444972_103216</name>
</gene>
<reference evidence="3" key="1">
    <citation type="submission" date="2016-10" db="EMBL/GenBank/DDBJ databases">
        <authorList>
            <person name="Varghese N."/>
            <person name="Submissions S."/>
        </authorList>
    </citation>
    <scope>NUCLEOTIDE SEQUENCE [LARGE SCALE GENOMIC DNA]</scope>
    <source>
        <strain evidence="3">DSM 45789</strain>
    </source>
</reference>
<feature type="transmembrane region" description="Helical" evidence="1">
    <location>
        <begin position="25"/>
        <end position="43"/>
    </location>
</feature>
<dbReference type="Proteomes" id="UP000198660">
    <property type="component" value="Unassembled WGS sequence"/>
</dbReference>
<dbReference type="AlphaFoldDB" id="A0A1I6QKX6"/>
<dbReference type="EMBL" id="FPAA01000003">
    <property type="protein sequence ID" value="SFS53066.1"/>
    <property type="molecule type" value="Genomic_DNA"/>
</dbReference>
<feature type="transmembrane region" description="Helical" evidence="1">
    <location>
        <begin position="55"/>
        <end position="74"/>
    </location>
</feature>
<sequence length="175" mass="19324">MNFRKVMQFHGIMTIRIILRSRNDVVAVLGVQGVAVLGVRVVVVPDVADAAEDGALPVLAHVEVVVLVHAVFAVRGPVVSAVRAVWVVWAVWAVLVAAAAVADAAVALCRYLSRFHCLRTHRILILTWCLKTKRVDTELSISLPIFLGNEVLFSRGKQVDGRRYIKWTGEDRFGF</sequence>
<keyword evidence="3" id="KW-1185">Reference proteome</keyword>
<protein>
    <submittedName>
        <fullName evidence="2">Uncharacterized protein</fullName>
    </submittedName>
</protein>
<accession>A0A1I6QKX6</accession>
<keyword evidence="1" id="KW-0472">Membrane</keyword>